<feature type="transmembrane region" description="Helical" evidence="1">
    <location>
        <begin position="144"/>
        <end position="164"/>
    </location>
</feature>
<dbReference type="PANTHER" id="PTHR35531">
    <property type="entry name" value="INNER MEMBRANE PROTEIN YBCI-RELATED"/>
    <property type="match status" value="1"/>
</dbReference>
<evidence type="ECO:0000313" key="3">
    <source>
        <dbReference type="Proteomes" id="UP000726777"/>
    </source>
</evidence>
<comment type="caution">
    <text evidence="2">The sequence shown here is derived from an EMBL/GenBank/DDBJ whole genome shotgun (WGS) entry which is preliminary data.</text>
</comment>
<reference evidence="2" key="1">
    <citation type="submission" date="2020-09" db="EMBL/GenBank/DDBJ databases">
        <title>Genome sequence of Vibrio parahaemolyticus isolates.</title>
        <authorList>
            <person name="Hammerl J.A."/>
            <person name="Strauch E."/>
        </authorList>
    </citation>
    <scope>NUCLEOTIDE SEQUENCE</scope>
    <source>
        <strain evidence="2">17-VB00146</strain>
    </source>
</reference>
<keyword evidence="1" id="KW-1133">Transmembrane helix</keyword>
<keyword evidence="2" id="KW-0378">Hydrolase</keyword>
<keyword evidence="1" id="KW-0812">Transmembrane</keyword>
<feature type="transmembrane region" description="Helical" evidence="1">
    <location>
        <begin position="68"/>
        <end position="92"/>
    </location>
</feature>
<sequence>MRVTGHIAVGAASYLYTATFLPEHSVFNNGPIIWFAGLFLTLFGALLPDADCPESTVGKKILIISYPLSLVFGHRGITHSLWAIFAMLWLGYYFYGISFNSELAIIPCIALGYLSHLFADSLTPQGIRPFYPSRKRFCIPIVQNGLIEFVVYVLILSSAVWAYFKLGPGAAIDSVSGYGFR</sequence>
<name>A0A9Q3UBB6_VIBPH</name>
<dbReference type="EMBL" id="JACVHL010000002">
    <property type="protein sequence ID" value="MCC3804079.1"/>
    <property type="molecule type" value="Genomic_DNA"/>
</dbReference>
<keyword evidence="1" id="KW-0472">Membrane</keyword>
<dbReference type="Pfam" id="PF04307">
    <property type="entry name" value="YdjM"/>
    <property type="match status" value="1"/>
</dbReference>
<proteinExistence type="predicted"/>
<dbReference type="PANTHER" id="PTHR35531:SF1">
    <property type="entry name" value="INNER MEMBRANE PROTEIN YBCI-RELATED"/>
    <property type="match status" value="1"/>
</dbReference>
<gene>
    <name evidence="2" type="ORF">IB292_03400</name>
</gene>
<evidence type="ECO:0000313" key="2">
    <source>
        <dbReference type="EMBL" id="MCC3804079.1"/>
    </source>
</evidence>
<dbReference type="RefSeq" id="WP_409373658.1">
    <property type="nucleotide sequence ID" value="NZ_JACVHL010000002.1"/>
</dbReference>
<dbReference type="GO" id="GO:0016787">
    <property type="term" value="F:hydrolase activity"/>
    <property type="evidence" value="ECO:0007669"/>
    <property type="project" value="UniProtKB-KW"/>
</dbReference>
<dbReference type="Proteomes" id="UP000726777">
    <property type="component" value="Unassembled WGS sequence"/>
</dbReference>
<accession>A0A9Q3UBB6</accession>
<dbReference type="AlphaFoldDB" id="A0A9Q3UBB6"/>
<dbReference type="InterPro" id="IPR007404">
    <property type="entry name" value="YdjM-like"/>
</dbReference>
<organism evidence="2 3">
    <name type="scientific">Vibrio parahaemolyticus</name>
    <dbReference type="NCBI Taxonomy" id="670"/>
    <lineage>
        <taxon>Bacteria</taxon>
        <taxon>Pseudomonadati</taxon>
        <taxon>Pseudomonadota</taxon>
        <taxon>Gammaproteobacteria</taxon>
        <taxon>Vibrionales</taxon>
        <taxon>Vibrionaceae</taxon>
        <taxon>Vibrio</taxon>
    </lineage>
</organism>
<feature type="transmembrane region" description="Helical" evidence="1">
    <location>
        <begin position="31"/>
        <end position="47"/>
    </location>
</feature>
<protein>
    <submittedName>
        <fullName evidence="2">Metal-dependent hydrolase</fullName>
    </submittedName>
</protein>
<evidence type="ECO:0000256" key="1">
    <source>
        <dbReference type="SAM" id="Phobius"/>
    </source>
</evidence>